<gene>
    <name evidence="2" type="ORF">GEAMG1_1250</name>
</gene>
<name>A0ABM9D774_9BACT</name>
<dbReference type="InterPro" id="IPR001296">
    <property type="entry name" value="Glyco_trans_1"/>
</dbReference>
<feature type="domain" description="Glycosyl transferase family 1" evidence="1">
    <location>
        <begin position="237"/>
        <end position="414"/>
    </location>
</feature>
<dbReference type="Pfam" id="PF00534">
    <property type="entry name" value="Glycos_transf_1"/>
    <property type="match status" value="1"/>
</dbReference>
<dbReference type="RefSeq" id="WP_305731923.1">
    <property type="nucleotide sequence ID" value="NZ_OW150024.1"/>
</dbReference>
<accession>A0ABM9D774</accession>
<keyword evidence="3" id="KW-1185">Reference proteome</keyword>
<reference evidence="2 3" key="1">
    <citation type="submission" date="2022-03" db="EMBL/GenBank/DDBJ databases">
        <authorList>
            <person name="Koch H."/>
        </authorList>
    </citation>
    <scope>NUCLEOTIDE SEQUENCE [LARGE SCALE GENOMIC DNA]</scope>
    <source>
        <strain evidence="2 3">G1</strain>
    </source>
</reference>
<sequence length="451" mass="49678">MRLVQFNTLDHYGGAAGMATSLHHFFKERGAASTLIVGTKLGADAATIELGAAVRQAVANQPLLGRSVTQSVIAALCLRRRLEAAMGREDLGAPESRFLDTLLLDNPDLILCHNLHGGYFDLRSLPALARRHPVVLLLHDPWLLAGHCAHSFDCERWTDGCGTCPYPGLQYALRRDSSHGNWLRKKRIYESCRLYVVTPSHWLMDRVERSMLKPAVVAGQVINNGVDQRVFHPGNRETARRELGIDTAEQVVLFAANGIRESVWKDYATMRGAVAEAARMADRPIRFLAVGEDAPPEQVGTATITFVPYRSAAELACYYQAADLYLHGARAENFPTTILEALSCGLAVVATAVGGIPEQIRGLQHDGDESGLNRYARNSATGILTPMGDRAALSRAIGLLLNEPDLRRQMSASAVRDARQRFSLEGMGQRYFDFFTDILHRKKDSQVPHGR</sequence>
<dbReference type="Gene3D" id="3.40.50.2000">
    <property type="entry name" value="Glycogen Phosphorylase B"/>
    <property type="match status" value="2"/>
</dbReference>
<dbReference type="Proteomes" id="UP001295463">
    <property type="component" value="Chromosome"/>
</dbReference>
<organism evidence="2 3">
    <name type="scientific">Trichlorobacter ammonificans</name>
    <dbReference type="NCBI Taxonomy" id="2916410"/>
    <lineage>
        <taxon>Bacteria</taxon>
        <taxon>Pseudomonadati</taxon>
        <taxon>Thermodesulfobacteriota</taxon>
        <taxon>Desulfuromonadia</taxon>
        <taxon>Geobacterales</taxon>
        <taxon>Geobacteraceae</taxon>
        <taxon>Trichlorobacter</taxon>
    </lineage>
</organism>
<dbReference type="GO" id="GO:0016740">
    <property type="term" value="F:transferase activity"/>
    <property type="evidence" value="ECO:0007669"/>
    <property type="project" value="UniProtKB-KW"/>
</dbReference>
<keyword evidence="2" id="KW-0808">Transferase</keyword>
<proteinExistence type="predicted"/>
<dbReference type="PANTHER" id="PTHR12526:SF635">
    <property type="entry name" value="GLYCOSYL TRANSFERASE GROUP 1"/>
    <property type="match status" value="1"/>
</dbReference>
<dbReference type="SUPFAM" id="SSF53756">
    <property type="entry name" value="UDP-Glycosyltransferase/glycogen phosphorylase"/>
    <property type="match status" value="1"/>
</dbReference>
<evidence type="ECO:0000313" key="2">
    <source>
        <dbReference type="EMBL" id="CAH2031080.1"/>
    </source>
</evidence>
<evidence type="ECO:0000259" key="1">
    <source>
        <dbReference type="Pfam" id="PF00534"/>
    </source>
</evidence>
<evidence type="ECO:0000313" key="3">
    <source>
        <dbReference type="Proteomes" id="UP001295463"/>
    </source>
</evidence>
<dbReference type="PANTHER" id="PTHR12526">
    <property type="entry name" value="GLYCOSYLTRANSFERASE"/>
    <property type="match status" value="1"/>
</dbReference>
<protein>
    <submittedName>
        <fullName evidence="2">Group 1 glycosyl transferase</fullName>
    </submittedName>
</protein>
<dbReference type="EMBL" id="OW150024">
    <property type="protein sequence ID" value="CAH2031080.1"/>
    <property type="molecule type" value="Genomic_DNA"/>
</dbReference>